<dbReference type="PROSITE" id="PS50056">
    <property type="entry name" value="TYR_PHOSPHATASE_2"/>
    <property type="match status" value="1"/>
</dbReference>
<dbReference type="Pfam" id="PF13350">
    <property type="entry name" value="Y_phosphatase3"/>
    <property type="match status" value="1"/>
</dbReference>
<comment type="caution">
    <text evidence="4">The sequence shown here is derived from an EMBL/GenBank/DDBJ whole genome shotgun (WGS) entry which is preliminary data.</text>
</comment>
<dbReference type="Gene3D" id="3.90.190.10">
    <property type="entry name" value="Protein tyrosine phosphatase superfamily"/>
    <property type="match status" value="1"/>
</dbReference>
<evidence type="ECO:0000256" key="1">
    <source>
        <dbReference type="ARBA" id="ARBA00009580"/>
    </source>
</evidence>
<dbReference type="InterPro" id="IPR016130">
    <property type="entry name" value="Tyr_Pase_AS"/>
</dbReference>
<name>A0A7V7PP87_9HYPH</name>
<keyword evidence="5" id="KW-1185">Reference proteome</keyword>
<comment type="similarity">
    <text evidence="1">Belongs to the protein-tyrosine phosphatase family.</text>
</comment>
<feature type="domain" description="Tyrosine specific protein phosphatases" evidence="3">
    <location>
        <begin position="120"/>
        <end position="152"/>
    </location>
</feature>
<accession>A0A7V7PP87</accession>
<keyword evidence="2" id="KW-1133">Transmembrane helix</keyword>
<gene>
    <name evidence="4" type="ORF">F6X38_11070</name>
</gene>
<evidence type="ECO:0000259" key="3">
    <source>
        <dbReference type="PROSITE" id="PS50056"/>
    </source>
</evidence>
<evidence type="ECO:0000313" key="4">
    <source>
        <dbReference type="EMBL" id="KAB0679764.1"/>
    </source>
</evidence>
<dbReference type="InterPro" id="IPR029021">
    <property type="entry name" value="Prot-tyrosine_phosphatase-like"/>
</dbReference>
<dbReference type="InterPro" id="IPR026893">
    <property type="entry name" value="Tyr/Ser_Pase_IphP-type"/>
</dbReference>
<proteinExistence type="inferred from homology"/>
<evidence type="ECO:0000256" key="2">
    <source>
        <dbReference type="SAM" id="Phobius"/>
    </source>
</evidence>
<dbReference type="EMBL" id="VZDO01000008">
    <property type="protein sequence ID" value="KAB0679764.1"/>
    <property type="molecule type" value="Genomic_DNA"/>
</dbReference>
<dbReference type="SUPFAM" id="SSF52799">
    <property type="entry name" value="(Phosphotyrosine protein) phosphatases II"/>
    <property type="match status" value="1"/>
</dbReference>
<keyword evidence="2" id="KW-0812">Transmembrane</keyword>
<sequence>MAADSADRAEGNRIVRALRILRLPLAAAGLAAAAYFGALQWTGNVHTVLPGVLYRSATLPAADFEKLLVDDHIETVINLRGRHSGDAWYQQEREIAERHGVRLVDLSWSAARELTDTKVEEFYGAAAAARGPVLIHCRAGADRTGLAVALFLAHVTHSSEEDAEAQLSIRYGHIGIPLLSWAYAMNQTFERLEPSLDYYGL</sequence>
<dbReference type="PROSITE" id="PS00383">
    <property type="entry name" value="TYR_PHOSPHATASE_1"/>
    <property type="match status" value="1"/>
</dbReference>
<dbReference type="AlphaFoldDB" id="A0A7V7PP87"/>
<evidence type="ECO:0000313" key="5">
    <source>
        <dbReference type="Proteomes" id="UP000432089"/>
    </source>
</evidence>
<organism evidence="4 5">
    <name type="scientific">Plantimonas leprariae</name>
    <dbReference type="NCBI Taxonomy" id="2615207"/>
    <lineage>
        <taxon>Bacteria</taxon>
        <taxon>Pseudomonadati</taxon>
        <taxon>Pseudomonadota</taxon>
        <taxon>Alphaproteobacteria</taxon>
        <taxon>Hyphomicrobiales</taxon>
        <taxon>Aurantimonadaceae</taxon>
        <taxon>Plantimonas</taxon>
    </lineage>
</organism>
<dbReference type="PANTHER" id="PTHR31126:SF72">
    <property type="entry name" value="DUAL SPECIFICITY PROTEIN PHOSPHATASE TPBA"/>
    <property type="match status" value="1"/>
</dbReference>
<reference evidence="4 5" key="1">
    <citation type="submission" date="2019-09" db="EMBL/GenBank/DDBJ databases">
        <title>YIM 132180 draft genome.</title>
        <authorList>
            <person name="Zhang K."/>
        </authorList>
    </citation>
    <scope>NUCLEOTIDE SEQUENCE [LARGE SCALE GENOMIC DNA]</scope>
    <source>
        <strain evidence="4 5">YIM 132180</strain>
    </source>
</reference>
<dbReference type="PANTHER" id="PTHR31126">
    <property type="entry name" value="TYROSINE-PROTEIN PHOSPHATASE"/>
    <property type="match status" value="1"/>
</dbReference>
<protein>
    <submittedName>
        <fullName evidence="4">Protein tyrosine phosphatase</fullName>
    </submittedName>
</protein>
<dbReference type="Proteomes" id="UP000432089">
    <property type="component" value="Unassembled WGS sequence"/>
</dbReference>
<dbReference type="GO" id="GO:0016791">
    <property type="term" value="F:phosphatase activity"/>
    <property type="evidence" value="ECO:0007669"/>
    <property type="project" value="TreeGrafter"/>
</dbReference>
<keyword evidence="2" id="KW-0472">Membrane</keyword>
<feature type="transmembrane region" description="Helical" evidence="2">
    <location>
        <begin position="20"/>
        <end position="41"/>
    </location>
</feature>
<dbReference type="InterPro" id="IPR000387">
    <property type="entry name" value="Tyr_Pase_dom"/>
</dbReference>